<feature type="domain" description="G-protein coupled receptors family 2 profile 1" evidence="11">
    <location>
        <begin position="19"/>
        <end position="101"/>
    </location>
</feature>
<evidence type="ECO:0000259" key="12">
    <source>
        <dbReference type="PROSITE" id="PS50261"/>
    </source>
</evidence>
<dbReference type="SUPFAM" id="SSF111418">
    <property type="entry name" value="Hormone receptor domain"/>
    <property type="match status" value="1"/>
</dbReference>
<evidence type="ECO:0000256" key="8">
    <source>
        <dbReference type="ARBA" id="ARBA00023170"/>
    </source>
</evidence>
<dbReference type="PROSITE" id="PS50227">
    <property type="entry name" value="G_PROTEIN_RECEP_F2_3"/>
    <property type="match status" value="1"/>
</dbReference>
<keyword evidence="3" id="KW-1003">Cell membrane</keyword>
<evidence type="ECO:0000256" key="7">
    <source>
        <dbReference type="ARBA" id="ARBA00023136"/>
    </source>
</evidence>
<evidence type="ECO:0000256" key="9">
    <source>
        <dbReference type="ARBA" id="ARBA00023224"/>
    </source>
</evidence>
<feature type="transmembrane region" description="Helical" evidence="10">
    <location>
        <begin position="334"/>
        <end position="355"/>
    </location>
</feature>
<dbReference type="SMART" id="SM00008">
    <property type="entry name" value="HormR"/>
    <property type="match status" value="1"/>
</dbReference>
<keyword evidence="5 10" id="KW-1133">Transmembrane helix</keyword>
<name>A0ABD1EBU3_HYPHA</name>
<feature type="transmembrane region" description="Helical" evidence="10">
    <location>
        <begin position="293"/>
        <end position="314"/>
    </location>
</feature>
<dbReference type="PANTHER" id="PTHR45620">
    <property type="entry name" value="PDF RECEPTOR-LIKE PROTEIN-RELATED"/>
    <property type="match status" value="1"/>
</dbReference>
<keyword evidence="7 10" id="KW-0472">Membrane</keyword>
<dbReference type="InterPro" id="IPR000832">
    <property type="entry name" value="GPCR_2_secretin-like"/>
</dbReference>
<evidence type="ECO:0000256" key="5">
    <source>
        <dbReference type="ARBA" id="ARBA00022989"/>
    </source>
</evidence>
<dbReference type="EMBL" id="JBDJPC010000009">
    <property type="protein sequence ID" value="KAL1491194.1"/>
    <property type="molecule type" value="Genomic_DNA"/>
</dbReference>
<keyword evidence="8" id="KW-0675">Receptor</keyword>
<proteinExistence type="inferred from homology"/>
<dbReference type="PANTHER" id="PTHR45620:SF1">
    <property type="entry name" value="G-PROTEIN COUPLED RECEPTORS FAMILY 2 PROFILE 2 DOMAIN-CONTAINING PROTEIN"/>
    <property type="match status" value="1"/>
</dbReference>
<dbReference type="AlphaFoldDB" id="A0ABD1EBU3"/>
<feature type="transmembrane region" description="Helical" evidence="10">
    <location>
        <begin position="216"/>
        <end position="239"/>
    </location>
</feature>
<dbReference type="InterPro" id="IPR017981">
    <property type="entry name" value="GPCR_2-like_7TM"/>
</dbReference>
<protein>
    <recommendedName>
        <fullName evidence="15">Parathyroid hormone/parathyroid hormone-related peptide receptor</fullName>
    </recommendedName>
</protein>
<keyword evidence="6" id="KW-0297">G-protein coupled receptor</keyword>
<dbReference type="GO" id="GO:0004930">
    <property type="term" value="F:G protein-coupled receptor activity"/>
    <property type="evidence" value="ECO:0007669"/>
    <property type="project" value="UniProtKB-KW"/>
</dbReference>
<dbReference type="GO" id="GO:0005886">
    <property type="term" value="C:plasma membrane"/>
    <property type="evidence" value="ECO:0007669"/>
    <property type="project" value="UniProtKB-SubCell"/>
</dbReference>
<comment type="subcellular location">
    <subcellularLocation>
        <location evidence="1">Cell membrane</location>
        <topology evidence="1">Multi-pass membrane protein</topology>
    </subcellularLocation>
</comment>
<dbReference type="Pfam" id="PF02793">
    <property type="entry name" value="HRM"/>
    <property type="match status" value="1"/>
</dbReference>
<feature type="transmembrane region" description="Helical" evidence="10">
    <location>
        <begin position="251"/>
        <end position="273"/>
    </location>
</feature>
<dbReference type="Gene3D" id="4.10.1240.10">
    <property type="entry name" value="GPCR, family 2, extracellular hormone receptor domain"/>
    <property type="match status" value="1"/>
</dbReference>
<gene>
    <name evidence="13" type="ORF">ABEB36_011830</name>
</gene>
<evidence type="ECO:0000256" key="3">
    <source>
        <dbReference type="ARBA" id="ARBA00022475"/>
    </source>
</evidence>
<dbReference type="Pfam" id="PF00002">
    <property type="entry name" value="7tm_2"/>
    <property type="match status" value="1"/>
</dbReference>
<reference evidence="13 14" key="1">
    <citation type="submission" date="2024-05" db="EMBL/GenBank/DDBJ databases">
        <title>Genetic variation in Jamaican populations of the coffee berry borer (Hypothenemus hampei).</title>
        <authorList>
            <person name="Errbii M."/>
            <person name="Myrie A."/>
        </authorList>
    </citation>
    <scope>NUCLEOTIDE SEQUENCE [LARGE SCALE GENOMIC DNA]</scope>
    <source>
        <strain evidence="13">JA-Hopewell-2020-01-JO</strain>
        <tissue evidence="13">Whole body</tissue>
    </source>
</reference>
<dbReference type="PRINTS" id="PR00249">
    <property type="entry name" value="GPCRSECRETIN"/>
</dbReference>
<keyword evidence="4 10" id="KW-0812">Transmembrane</keyword>
<dbReference type="InterPro" id="IPR036445">
    <property type="entry name" value="GPCR_2_extracell_dom_sf"/>
</dbReference>
<dbReference type="Gene3D" id="1.20.1070.10">
    <property type="entry name" value="Rhodopsin 7-helix transmembrane proteins"/>
    <property type="match status" value="1"/>
</dbReference>
<evidence type="ECO:0000256" key="1">
    <source>
        <dbReference type="ARBA" id="ARBA00004651"/>
    </source>
</evidence>
<evidence type="ECO:0000256" key="10">
    <source>
        <dbReference type="SAM" id="Phobius"/>
    </source>
</evidence>
<evidence type="ECO:0000256" key="6">
    <source>
        <dbReference type="ARBA" id="ARBA00023040"/>
    </source>
</evidence>
<dbReference type="SUPFAM" id="SSF81321">
    <property type="entry name" value="Family A G protein-coupled receptor-like"/>
    <property type="match status" value="1"/>
</dbReference>
<feature type="transmembrane region" description="Helical" evidence="10">
    <location>
        <begin position="367"/>
        <end position="391"/>
    </location>
</feature>
<keyword evidence="9" id="KW-0807">Transducer</keyword>
<comment type="caution">
    <text evidence="13">The sequence shown here is derived from an EMBL/GenBank/DDBJ whole genome shotgun (WGS) entry which is preliminary data.</text>
</comment>
<feature type="transmembrane region" description="Helical" evidence="10">
    <location>
        <begin position="128"/>
        <end position="148"/>
    </location>
</feature>
<dbReference type="PROSITE" id="PS50261">
    <property type="entry name" value="G_PROTEIN_RECEP_F2_4"/>
    <property type="match status" value="1"/>
</dbReference>
<evidence type="ECO:0000313" key="13">
    <source>
        <dbReference type="EMBL" id="KAL1491194.1"/>
    </source>
</evidence>
<evidence type="ECO:0000313" key="14">
    <source>
        <dbReference type="Proteomes" id="UP001566132"/>
    </source>
</evidence>
<evidence type="ECO:0000256" key="4">
    <source>
        <dbReference type="ARBA" id="ARBA00022692"/>
    </source>
</evidence>
<dbReference type="InterPro" id="IPR001879">
    <property type="entry name" value="GPCR_2_extracellular_dom"/>
</dbReference>
<evidence type="ECO:0000256" key="2">
    <source>
        <dbReference type="ARBA" id="ARBA00005314"/>
    </source>
</evidence>
<organism evidence="13 14">
    <name type="scientific">Hypothenemus hampei</name>
    <name type="common">Coffee berry borer</name>
    <dbReference type="NCBI Taxonomy" id="57062"/>
    <lineage>
        <taxon>Eukaryota</taxon>
        <taxon>Metazoa</taxon>
        <taxon>Ecdysozoa</taxon>
        <taxon>Arthropoda</taxon>
        <taxon>Hexapoda</taxon>
        <taxon>Insecta</taxon>
        <taxon>Pterygota</taxon>
        <taxon>Neoptera</taxon>
        <taxon>Endopterygota</taxon>
        <taxon>Coleoptera</taxon>
        <taxon>Polyphaga</taxon>
        <taxon>Cucujiformia</taxon>
        <taxon>Curculionidae</taxon>
        <taxon>Scolytinae</taxon>
        <taxon>Hypothenemus</taxon>
    </lineage>
</organism>
<dbReference type="InterPro" id="IPR050332">
    <property type="entry name" value="GPCR_2"/>
</dbReference>
<accession>A0ABD1EBU3</accession>
<evidence type="ECO:0008006" key="15">
    <source>
        <dbReference type="Google" id="ProtNLM"/>
    </source>
</evidence>
<evidence type="ECO:0000259" key="11">
    <source>
        <dbReference type="PROSITE" id="PS50227"/>
    </source>
</evidence>
<feature type="domain" description="G-protein coupled receptors family 2 profile 2" evidence="12">
    <location>
        <begin position="125"/>
        <end position="392"/>
    </location>
</feature>
<sequence length="462" mass="54092">MQTDQDAKLERIIAIIRDECWKTIAEQSEMSKNNSCAPIFDGFYCWNRTEAGQLAEQFCTNRFIISKNKAGNVTKQCTDNGTWYMKADRSWLNLTQCDTINFVDVEAQLEAVRVADDYEKWSVFMGQALYLGYGLSTLALVTALVIFITLKRLHCERNKLHINLFISHLCRAAMFIIKDRVFVHGITMPKDITYDGYGRADVRCGWTGKMLVSVQWYVSLVNYLFMMMEGLYLHNLIFLNLYSQFHSTTTYCLLGWGVPLAFVVPWVFLRIHFEDTYCWTLQNNKYIQLLFDIPTAMTVIMNFILFMIILRVLIRKIHFTSLFVQRKLQKYRKLLKSTMILIPLYGVPYMFSLVLRSYQTKNQTLSLAWVFFDQTFTSFQGLFAALVYCLVNNDVQKEVSRKCESLRYRQGQEFKRRDRTISNNTQLSMQNNEDAIENLKLFGVVEEEVPPKYHNEILNTLT</sequence>
<comment type="similarity">
    <text evidence="2">Belongs to the G-protein coupled receptor 2 family.</text>
</comment>
<dbReference type="Proteomes" id="UP001566132">
    <property type="component" value="Unassembled WGS sequence"/>
</dbReference>
<keyword evidence="14" id="KW-1185">Reference proteome</keyword>